<keyword evidence="2" id="KW-0547">Nucleotide-binding</keyword>
<evidence type="ECO:0000256" key="6">
    <source>
        <dbReference type="RuleBase" id="RU000487"/>
    </source>
</evidence>
<dbReference type="Gene3D" id="3.30.420.40">
    <property type="match status" value="2"/>
</dbReference>
<dbReference type="GO" id="GO:0005524">
    <property type="term" value="F:ATP binding"/>
    <property type="evidence" value="ECO:0007669"/>
    <property type="project" value="UniProtKB-KW"/>
</dbReference>
<name>A0A4D9D5L8_9STRA</name>
<evidence type="ECO:0000256" key="4">
    <source>
        <dbReference type="ARBA" id="ARBA00022840"/>
    </source>
</evidence>
<evidence type="ECO:0008006" key="10">
    <source>
        <dbReference type="Google" id="ProtNLM"/>
    </source>
</evidence>
<dbReference type="SMART" id="SM00268">
    <property type="entry name" value="ACTIN"/>
    <property type="match status" value="1"/>
</dbReference>
<keyword evidence="4" id="KW-0067">ATP-binding</keyword>
<evidence type="ECO:0000313" key="9">
    <source>
        <dbReference type="Proteomes" id="UP000355283"/>
    </source>
</evidence>
<sequence>MYCGDEVFSVVGDLGTQSSRFGYAGEDLPKIVFPSAIGNVVHRTGSEEDGDRKKKSTGGASSDVEGAVVAKTKANTSGTLGDANIGIRRTDLELSFPLISGHVQDWDAVECIWAHAFEQLSVKEGAKGVPYMYALPAWASRAESQKSAELAFERFDLGALYLARSPMLSAFSTGRSSGVVCDCGAGSTSAVPILDGYVLNQLVGRSERGGDWLDGKVGEWLESRKAKVGLFGFERGTIPENMPTTYRRFQEQRVLRDVKESCCLIPQVDSDDGAVFDIEENDADKGAYELPDGTRVKADKTLCRIPELLMVRGDGAGCSISPADVSPLREGAFHDLPSMVYTAVEKADVDVRKELLGNVILTGGGSCFRGSSERLQYELTEKVPVAYKVKIVTATPLERRFSAWIGGSILASLGSFQQLWLSKAEYEEMGAELACKKRFY</sequence>
<comment type="similarity">
    <text evidence="1 6">Belongs to the actin family.</text>
</comment>
<evidence type="ECO:0000313" key="8">
    <source>
        <dbReference type="EMBL" id="TFJ84755.1"/>
    </source>
</evidence>
<dbReference type="Pfam" id="PF00022">
    <property type="entry name" value="Actin"/>
    <property type="match status" value="1"/>
</dbReference>
<comment type="catalytic activity">
    <reaction evidence="5">
        <text>ATP + H2O = ADP + phosphate + H(+)</text>
        <dbReference type="Rhea" id="RHEA:13065"/>
        <dbReference type="ChEBI" id="CHEBI:15377"/>
        <dbReference type="ChEBI" id="CHEBI:15378"/>
        <dbReference type="ChEBI" id="CHEBI:30616"/>
        <dbReference type="ChEBI" id="CHEBI:43474"/>
        <dbReference type="ChEBI" id="CHEBI:456216"/>
    </reaction>
</comment>
<organism evidence="8 9">
    <name type="scientific">Nannochloropsis salina CCMP1776</name>
    <dbReference type="NCBI Taxonomy" id="1027361"/>
    <lineage>
        <taxon>Eukaryota</taxon>
        <taxon>Sar</taxon>
        <taxon>Stramenopiles</taxon>
        <taxon>Ochrophyta</taxon>
        <taxon>Eustigmatophyceae</taxon>
        <taxon>Eustigmatales</taxon>
        <taxon>Monodopsidaceae</taxon>
        <taxon>Microchloropsis</taxon>
        <taxon>Microchloropsis salina</taxon>
    </lineage>
</organism>
<keyword evidence="9" id="KW-1185">Reference proteome</keyword>
<gene>
    <name evidence="8" type="ORF">NSK_003787</name>
</gene>
<dbReference type="CDD" id="cd13395">
    <property type="entry name" value="ASKHA_NBD_Arp4_ACTL6-like"/>
    <property type="match status" value="1"/>
</dbReference>
<dbReference type="FunFam" id="3.30.420.40:FF:000058">
    <property type="entry name" value="Putative actin-related protein 5"/>
    <property type="match status" value="1"/>
</dbReference>
<evidence type="ECO:0000256" key="2">
    <source>
        <dbReference type="ARBA" id="ARBA00022741"/>
    </source>
</evidence>
<evidence type="ECO:0000256" key="1">
    <source>
        <dbReference type="ARBA" id="ARBA00006752"/>
    </source>
</evidence>
<evidence type="ECO:0000256" key="3">
    <source>
        <dbReference type="ARBA" id="ARBA00022801"/>
    </source>
</evidence>
<dbReference type="OrthoDB" id="5132116at2759"/>
<dbReference type="EMBL" id="SDOX01000017">
    <property type="protein sequence ID" value="TFJ84755.1"/>
    <property type="molecule type" value="Genomic_DNA"/>
</dbReference>
<dbReference type="PANTHER" id="PTHR11937">
    <property type="entry name" value="ACTIN"/>
    <property type="match status" value="1"/>
</dbReference>
<keyword evidence="3" id="KW-0378">Hydrolase</keyword>
<feature type="region of interest" description="Disordered" evidence="7">
    <location>
        <begin position="42"/>
        <end position="66"/>
    </location>
</feature>
<dbReference type="InterPro" id="IPR043129">
    <property type="entry name" value="ATPase_NBD"/>
</dbReference>
<reference evidence="8 9" key="1">
    <citation type="submission" date="2019-01" db="EMBL/GenBank/DDBJ databases">
        <title>Nuclear Genome Assembly of the Microalgal Biofuel strain Nannochloropsis salina CCMP1776.</title>
        <authorList>
            <person name="Hovde B."/>
        </authorList>
    </citation>
    <scope>NUCLEOTIDE SEQUENCE [LARGE SCALE GENOMIC DNA]</scope>
    <source>
        <strain evidence="8 9">CCMP1776</strain>
    </source>
</reference>
<protein>
    <recommendedName>
        <fullName evidence="10">Actin</fullName>
    </recommendedName>
</protein>
<dbReference type="Proteomes" id="UP000355283">
    <property type="component" value="Unassembled WGS sequence"/>
</dbReference>
<evidence type="ECO:0000256" key="5">
    <source>
        <dbReference type="ARBA" id="ARBA00049360"/>
    </source>
</evidence>
<dbReference type="AlphaFoldDB" id="A0A4D9D5L8"/>
<dbReference type="GO" id="GO:0016787">
    <property type="term" value="F:hydrolase activity"/>
    <property type="evidence" value="ECO:0007669"/>
    <property type="project" value="UniProtKB-KW"/>
</dbReference>
<evidence type="ECO:0000256" key="7">
    <source>
        <dbReference type="SAM" id="MobiDB-lite"/>
    </source>
</evidence>
<dbReference type="Gene3D" id="3.90.640.10">
    <property type="entry name" value="Actin, Chain A, domain 4"/>
    <property type="match status" value="1"/>
</dbReference>
<dbReference type="InterPro" id="IPR004000">
    <property type="entry name" value="Actin"/>
</dbReference>
<proteinExistence type="inferred from homology"/>
<accession>A0A4D9D5L8</accession>
<dbReference type="SUPFAM" id="SSF53067">
    <property type="entry name" value="Actin-like ATPase domain"/>
    <property type="match status" value="2"/>
</dbReference>
<comment type="caution">
    <text evidence="8">The sequence shown here is derived from an EMBL/GenBank/DDBJ whole genome shotgun (WGS) entry which is preliminary data.</text>
</comment>